<dbReference type="EMBL" id="VOOR01000093">
    <property type="protein sequence ID" value="TXB59447.1"/>
    <property type="molecule type" value="Genomic_DNA"/>
</dbReference>
<organism evidence="1 2">
    <name type="scientific">Phaeodactylibacter luteus</name>
    <dbReference type="NCBI Taxonomy" id="1564516"/>
    <lineage>
        <taxon>Bacteria</taxon>
        <taxon>Pseudomonadati</taxon>
        <taxon>Bacteroidota</taxon>
        <taxon>Saprospiria</taxon>
        <taxon>Saprospirales</taxon>
        <taxon>Haliscomenobacteraceae</taxon>
        <taxon>Phaeodactylibacter</taxon>
    </lineage>
</organism>
<evidence type="ECO:0000313" key="1">
    <source>
        <dbReference type="EMBL" id="TXB59447.1"/>
    </source>
</evidence>
<comment type="caution">
    <text evidence="1">The sequence shown here is derived from an EMBL/GenBank/DDBJ whole genome shotgun (WGS) entry which is preliminary data.</text>
</comment>
<dbReference type="AlphaFoldDB" id="A0A5C6RFA4"/>
<dbReference type="Proteomes" id="UP000321580">
    <property type="component" value="Unassembled WGS sequence"/>
</dbReference>
<gene>
    <name evidence="1" type="ORF">FRY97_21195</name>
</gene>
<protein>
    <submittedName>
        <fullName evidence="1">Uncharacterized protein</fullName>
    </submittedName>
</protein>
<name>A0A5C6RFA4_9BACT</name>
<dbReference type="RefSeq" id="WP_147169631.1">
    <property type="nucleotide sequence ID" value="NZ_VOOR01000093.1"/>
</dbReference>
<reference evidence="1 2" key="1">
    <citation type="submission" date="2019-08" db="EMBL/GenBank/DDBJ databases">
        <title>Genome of Phaeodactylibacter luteus.</title>
        <authorList>
            <person name="Bowman J.P."/>
        </authorList>
    </citation>
    <scope>NUCLEOTIDE SEQUENCE [LARGE SCALE GENOMIC DNA]</scope>
    <source>
        <strain evidence="1 2">KCTC 42180</strain>
    </source>
</reference>
<proteinExistence type="predicted"/>
<keyword evidence="2" id="KW-1185">Reference proteome</keyword>
<accession>A0A5C6RFA4</accession>
<sequence length="171" mass="19711">MVFKIPFFLIILPIITLTLCTSCNSKNIQCIHNKIEQLEHNTGFNYYEFSTAFENYLVENNHLNDDSYGSWIEMLSSLSYCGIDNSHLILHVDNTFSTSPTLGEAFVLCKGGMFSQLNQDSLVHHAPEYILSLAKQLGKNRFERKSHKIFFVYQVNNIYPLCSQIERNESN</sequence>
<evidence type="ECO:0000313" key="2">
    <source>
        <dbReference type="Proteomes" id="UP000321580"/>
    </source>
</evidence>